<evidence type="ECO:0000313" key="2">
    <source>
        <dbReference type="Proteomes" id="UP000275331"/>
    </source>
</evidence>
<dbReference type="EMBL" id="RHXB01000013">
    <property type="protein sequence ID" value="RSE23451.1"/>
    <property type="molecule type" value="Genomic_DNA"/>
</dbReference>
<dbReference type="AlphaFoldDB" id="A0A3R9G620"/>
<evidence type="ECO:0000313" key="1">
    <source>
        <dbReference type="EMBL" id="RSE23451.1"/>
    </source>
</evidence>
<gene>
    <name evidence="1" type="ORF">EGT71_17805</name>
</gene>
<sequence length="68" mass="7931">MLFICLFLRSAPHHLKANLARCTDIVLRVIRHGATRFLTLRPKGKFAKYLITLSNRRARNEKGQQSWP</sequence>
<accession>A0A3R9G620</accession>
<proteinExistence type="predicted"/>
<name>A0A3R9G620_9ENTR</name>
<dbReference type="Proteomes" id="UP000275331">
    <property type="component" value="Unassembled WGS sequence"/>
</dbReference>
<reference evidence="1 2" key="1">
    <citation type="submission" date="2018-10" db="EMBL/GenBank/DDBJ databases">
        <title>Transmission dynamics of multidrug resistant bacteria on intensive care unit surfaces.</title>
        <authorList>
            <person name="D'Souza A.W."/>
            <person name="Potter R.F."/>
            <person name="Wallace M."/>
            <person name="Shupe A."/>
            <person name="Patel S."/>
            <person name="Sun S."/>
            <person name="Gul D."/>
            <person name="Kwon J.H."/>
            <person name="Andleeb S."/>
            <person name="Burnham C.-A.D."/>
            <person name="Dantas G."/>
        </authorList>
    </citation>
    <scope>NUCLEOTIDE SEQUENCE [LARGE SCALE GENOMIC DNA]</scope>
    <source>
        <strain evidence="1 2">AS_373</strain>
    </source>
</reference>
<protein>
    <submittedName>
        <fullName evidence="1">Uncharacterized protein</fullName>
    </submittedName>
</protein>
<dbReference type="OrthoDB" id="6630237at2"/>
<organism evidence="1 2">
    <name type="scientific">Atlantibacter subterraneus</name>
    <dbReference type="NCBI Taxonomy" id="255519"/>
    <lineage>
        <taxon>Bacteria</taxon>
        <taxon>Pseudomonadati</taxon>
        <taxon>Pseudomonadota</taxon>
        <taxon>Gammaproteobacteria</taxon>
        <taxon>Enterobacterales</taxon>
        <taxon>Enterobacteriaceae</taxon>
        <taxon>Atlantibacter</taxon>
    </lineage>
</organism>
<comment type="caution">
    <text evidence="1">The sequence shown here is derived from an EMBL/GenBank/DDBJ whole genome shotgun (WGS) entry which is preliminary data.</text>
</comment>